<keyword evidence="4" id="KW-1185">Reference proteome</keyword>
<dbReference type="PANTHER" id="PTHR35394">
    <property type="entry name" value="DUF3176 DOMAIN-CONTAINING PROTEIN"/>
    <property type="match status" value="1"/>
</dbReference>
<dbReference type="GeneID" id="26252853"/>
<dbReference type="Proteomes" id="UP000054337">
    <property type="component" value="Unassembled WGS sequence"/>
</dbReference>
<organism evidence="3 4">
    <name type="scientific">Bipolaris victoriae (strain FI3)</name>
    <name type="common">Victoria blight of oats agent</name>
    <name type="synonym">Cochliobolus victoriae</name>
    <dbReference type="NCBI Taxonomy" id="930091"/>
    <lineage>
        <taxon>Eukaryota</taxon>
        <taxon>Fungi</taxon>
        <taxon>Dikarya</taxon>
        <taxon>Ascomycota</taxon>
        <taxon>Pezizomycotina</taxon>
        <taxon>Dothideomycetes</taxon>
        <taxon>Pleosporomycetidae</taxon>
        <taxon>Pleosporales</taxon>
        <taxon>Pleosporineae</taxon>
        <taxon>Pleosporaceae</taxon>
        <taxon>Bipolaris</taxon>
    </lineage>
</organism>
<feature type="transmembrane region" description="Helical" evidence="2">
    <location>
        <begin position="354"/>
        <end position="378"/>
    </location>
</feature>
<evidence type="ECO:0000313" key="3">
    <source>
        <dbReference type="EMBL" id="EUN32301.1"/>
    </source>
</evidence>
<proteinExistence type="predicted"/>
<dbReference type="HOGENOM" id="CLU_618179_0_0_1"/>
<feature type="region of interest" description="Disordered" evidence="1">
    <location>
        <begin position="1"/>
        <end position="23"/>
    </location>
</feature>
<dbReference type="PANTHER" id="PTHR35394:SF5">
    <property type="entry name" value="DUF3176 DOMAIN-CONTAINING PROTEIN"/>
    <property type="match status" value="1"/>
</dbReference>
<feature type="transmembrane region" description="Helical" evidence="2">
    <location>
        <begin position="132"/>
        <end position="154"/>
    </location>
</feature>
<protein>
    <submittedName>
        <fullName evidence="3">Uncharacterized protein</fullName>
    </submittedName>
</protein>
<keyword evidence="2" id="KW-0812">Transmembrane</keyword>
<evidence type="ECO:0000313" key="4">
    <source>
        <dbReference type="Proteomes" id="UP000054337"/>
    </source>
</evidence>
<accession>W7EVV4</accession>
<dbReference type="AlphaFoldDB" id="W7EVV4"/>
<evidence type="ECO:0000256" key="1">
    <source>
        <dbReference type="SAM" id="MobiDB-lite"/>
    </source>
</evidence>
<name>W7EVV4_BIPV3</name>
<evidence type="ECO:0000256" key="2">
    <source>
        <dbReference type="SAM" id="Phobius"/>
    </source>
</evidence>
<feature type="transmembrane region" description="Helical" evidence="2">
    <location>
        <begin position="96"/>
        <end position="120"/>
    </location>
</feature>
<dbReference type="RefSeq" id="XP_014561859.1">
    <property type="nucleotide sequence ID" value="XM_014706373.1"/>
</dbReference>
<feature type="compositionally biased region" description="Polar residues" evidence="1">
    <location>
        <begin position="1"/>
        <end position="19"/>
    </location>
</feature>
<reference evidence="3 4" key="1">
    <citation type="journal article" date="2013" name="PLoS Genet.">
        <title>Comparative genome structure, secondary metabolite, and effector coding capacity across Cochliobolus pathogens.</title>
        <authorList>
            <person name="Condon B.J."/>
            <person name="Leng Y."/>
            <person name="Wu D."/>
            <person name="Bushley K.E."/>
            <person name="Ohm R.A."/>
            <person name="Otillar R."/>
            <person name="Martin J."/>
            <person name="Schackwitz W."/>
            <person name="Grimwood J."/>
            <person name="MohdZainudin N."/>
            <person name="Xue C."/>
            <person name="Wang R."/>
            <person name="Manning V.A."/>
            <person name="Dhillon B."/>
            <person name="Tu Z.J."/>
            <person name="Steffenson B.J."/>
            <person name="Salamov A."/>
            <person name="Sun H."/>
            <person name="Lowry S."/>
            <person name="LaButti K."/>
            <person name="Han J."/>
            <person name="Copeland A."/>
            <person name="Lindquist E."/>
            <person name="Barry K."/>
            <person name="Schmutz J."/>
            <person name="Baker S.E."/>
            <person name="Ciuffetti L.M."/>
            <person name="Grigoriev I.V."/>
            <person name="Zhong S."/>
            <person name="Turgeon B.G."/>
        </authorList>
    </citation>
    <scope>NUCLEOTIDE SEQUENCE [LARGE SCALE GENOMIC DNA]</scope>
    <source>
        <strain evidence="3 4">FI3</strain>
    </source>
</reference>
<sequence>MPPKESPTQGSFGSLSQAAETPDDGTQVWYEEPIEISGYKLHTKVEQNVQSVVEIDPGSNRNRKYTAGLTAKNQTKWNDSVYALLKKLAISWADSWISEALSCAVAVIALICLISVLRYFDGSVWTNLPLHISINALVAVLAAAIKASILLPVAEECRIWPSIQTIESSIELSDLQETVLSAEPLSGPNSPGSVKFPFTYISTKTLRNGTWEPCTYSSMYSSKTPVPVFNNTLWIDGRYLDDPDEFQWYPEDCVWVIDQSTERAIMYCLEDQFDKKSLVLAYGPQSPSASYGELWTKNLYRNGTANLDSVEAFTARLTRSMSASIRLFGTKRSEKFGFVQGDAVQTDTCVQVRWGWVAFPACIVAMTCIFLAITAWKIHRSEAKYGKRTCKSSSLAVLFGGLDEAIRQQCGTMTRKSEMLTCAKDLEISLRPQQNGWRLTKGD</sequence>
<dbReference type="EMBL" id="KI968694">
    <property type="protein sequence ID" value="EUN32301.1"/>
    <property type="molecule type" value="Genomic_DNA"/>
</dbReference>
<keyword evidence="2" id="KW-1133">Transmembrane helix</keyword>
<gene>
    <name evidence="3" type="ORF">COCVIDRAFT_22133</name>
</gene>
<dbReference type="OrthoDB" id="5376804at2759"/>
<keyword evidence="2" id="KW-0472">Membrane</keyword>